<evidence type="ECO:0000313" key="3">
    <source>
        <dbReference type="EMBL" id="KOB75912.1"/>
    </source>
</evidence>
<comment type="caution">
    <text evidence="3">The sequence shown here is derived from an EMBL/GenBank/DDBJ whole genome shotgun (WGS) entry which is preliminary data.</text>
</comment>
<feature type="coiled-coil region" evidence="1">
    <location>
        <begin position="483"/>
        <end position="702"/>
    </location>
</feature>
<dbReference type="EMBL" id="JTDY01000778">
    <property type="protein sequence ID" value="KOB75912.1"/>
    <property type="molecule type" value="Genomic_DNA"/>
</dbReference>
<evidence type="ECO:0000313" key="4">
    <source>
        <dbReference type="Proteomes" id="UP000037510"/>
    </source>
</evidence>
<feature type="compositionally biased region" description="Polar residues" evidence="2">
    <location>
        <begin position="1775"/>
        <end position="1807"/>
    </location>
</feature>
<accession>A0A0L7LKD8</accession>
<keyword evidence="1" id="KW-0175">Coiled coil</keyword>
<feature type="coiled-coil region" evidence="1">
    <location>
        <begin position="1106"/>
        <end position="1176"/>
    </location>
</feature>
<feature type="coiled-coil region" evidence="1">
    <location>
        <begin position="76"/>
        <end position="103"/>
    </location>
</feature>
<feature type="coiled-coil region" evidence="1">
    <location>
        <begin position="1880"/>
        <end position="1928"/>
    </location>
</feature>
<organism evidence="3 4">
    <name type="scientific">Operophtera brumata</name>
    <name type="common">Winter moth</name>
    <name type="synonym">Phalaena brumata</name>
    <dbReference type="NCBI Taxonomy" id="104452"/>
    <lineage>
        <taxon>Eukaryota</taxon>
        <taxon>Metazoa</taxon>
        <taxon>Ecdysozoa</taxon>
        <taxon>Arthropoda</taxon>
        <taxon>Hexapoda</taxon>
        <taxon>Insecta</taxon>
        <taxon>Pterygota</taxon>
        <taxon>Neoptera</taxon>
        <taxon>Endopterygota</taxon>
        <taxon>Lepidoptera</taxon>
        <taxon>Glossata</taxon>
        <taxon>Ditrysia</taxon>
        <taxon>Geometroidea</taxon>
        <taxon>Geometridae</taxon>
        <taxon>Larentiinae</taxon>
        <taxon>Operophtera</taxon>
    </lineage>
</organism>
<feature type="region of interest" description="Disordered" evidence="2">
    <location>
        <begin position="1761"/>
        <end position="1807"/>
    </location>
</feature>
<sequence>MSFITKRERVFNEYALYDIPARNEGKLKAYASCTDARAWSHFCSDKSEHLVEIIKRNNDVCRAKYVPTEAIVNTLMVSKNTEIARLHRKIDEFEQLLAAYDDLELTCDQKCEIAKATSGKDTRCIDIKGKILFKLKVFEKFSLALIAPCSQDTTVSSTQDCCCYRADVVARVETTYALTAAESKQPCIDNKRAQLVAEIMENDEMKEILCKENPSLKSELEIDDFGIEQYNIESENLKRLKNLQENYDDLMTCYEALKHEKDCLLVRCRKYEELEKEFEGLKDQLREYSSLWNEKEHYQRRSADLDSLKEQYLVLSEETSNLELQLKAESAISKVKAKTIDDLRHENLLLEQKLNEASMLFEKEKNSLQCKMKECDCKSMCQDQQIKIRDKINSLNEQITNLKDVCYCNDEEKQQMQGEFQTKLNLINDLKMQIEDWKSEYEKILQRNNYLEKYTDVCRDDVQKLIERNSLLTEDVEDKITALENLRTIINNKSMENNRLMEDIEKRNTENNNLYKQIETLQENYKRSFAALDIEKTQVIKSLQLARQESQELLEKVKDYDDMVNKQDDFATTFQSQKEKYYSLQSLLKETNDQNKNLQKELSGRDSNNSILLQEVQELREVNQFSATKISDLQAEKKKYKLSLELTKKESIILKEKLQKFENLSDQLKNLKDSHESLVGDKIRLENELQNKTGELDDALHSIQLKRQESEELMKRLHVSENLKTNLSQLNDAYTKIVAEKQTFQNDLTKKINDYNNLLQSFDHFKLENKQQSQEVDALNHDLDKLKRAYDNLVKEKINLQTDFNNKTNELNNLYNTLEMKKEEVSELRQRLSNVENDQKAVTSSNHSLLQENISAKNNFAALKKESVELMRKVKYYEGLELDYDKLKINHDQMQAEKNKLQSELDHQQMDLRKIQRENHDLSSQIILARDDRIALLENQINKLEEEVRQLHTCLDEAVSTGEDITNHSSQKIDQSRLSMEAHHSRATHNMKMEIAQLQRMKTMLENRLSATNIRNEETSRDKHKYLSQISHLQNERGVIVNEIKQLEMRSVGDSALSPESCDVENILGSLDRIKKMLDVRSSKSSSLEQTLLSVQNSYQLVQTKTDEAKKIVEKEKQKIVNEKEEAIKDKINMENQLIDLKKKLEQQILYDKNLIKDLEAEILNQKLIIDKVNQSTQSYISKLEDDMKTLQELYQSTQTYISKLEDDLKSLQLINKNSLDKTNALENKLSEEKSRYIGIIEKTNIDLEEKIKEVGLLNKTLSELKKKPGRDMNIQTMANLTNRNVVPQTDDEIKYKELENSDLLEKYDTLGEYENYKDQVNKTTHDTNSISNKKAKPAATAQQVQVLTANIDPSFNCIRSTYLNYKLKQLSPGRLEHYSISYRSESIDTINKGLSSPDEGNPSQVILESEFNSKIESKTPILKVIDIYNKKSMNTSSSKAVDNDDTENEADANIGTNKIKIPEKSSEFIESGLTNESFATGSINNEFKDSNLFGSTSEVSTDRDLFVIYKDSESNHDRSYEKKEPWNINGNSEIVVESVIIHHNKHGQENSTVQRSHNKYSKKQEIDSEPFINAEGEEYEEDDSVKHKLKISLPRVEHYSPSIEASDTDKKSVDSYTMSTFPSPDDNGSHIKFKDDKFRIPSSHSISQDKQSHRDATKTITEQIRNVNIRKKAIKTDNNKFTDPEAVFRDNLRENESHHKLSRIGANFVLLNSEKDRIESNLSSQQNSRNFGLDYILQSQNYPDNIKTYNAAKALRKTRSDERFNLSKPERSDSSPSRLSQLKKSSTDCKTISSNSVNKTSDNSQLVREPKSIERCVMVKLDNVEEYENKIHHLTKTLENIEKDYKKKIEAIKMQYDNNIKSILNEHNQGVESIQSLHEETLQDILKIHENEVENLRTMSIEAMRKADKLEKENNSLKNKIRDSSSCLHEVLFED</sequence>
<feature type="coiled-coil region" evidence="1">
    <location>
        <begin position="1825"/>
        <end position="1852"/>
    </location>
</feature>
<dbReference type="Gene3D" id="1.10.287.1490">
    <property type="match status" value="1"/>
</dbReference>
<name>A0A0L7LKD8_OPEBR</name>
<feature type="compositionally biased region" description="Basic and acidic residues" evidence="2">
    <location>
        <begin position="1761"/>
        <end position="1774"/>
    </location>
</feature>
<feature type="coiled-coil region" evidence="1">
    <location>
        <begin position="240"/>
        <end position="360"/>
    </location>
</feature>
<protein>
    <submittedName>
        <fullName evidence="3">Uncharacterized protein</fullName>
    </submittedName>
</protein>
<feature type="coiled-coil region" evidence="1">
    <location>
        <begin position="769"/>
        <end position="961"/>
    </location>
</feature>
<feature type="region of interest" description="Disordered" evidence="2">
    <location>
        <begin position="1436"/>
        <end position="1459"/>
    </location>
</feature>
<dbReference type="Proteomes" id="UP000037510">
    <property type="component" value="Unassembled WGS sequence"/>
</dbReference>
<evidence type="ECO:0000256" key="2">
    <source>
        <dbReference type="SAM" id="MobiDB-lite"/>
    </source>
</evidence>
<evidence type="ECO:0000256" key="1">
    <source>
        <dbReference type="SAM" id="Coils"/>
    </source>
</evidence>
<feature type="coiled-coil region" evidence="1">
    <location>
        <begin position="988"/>
        <end position="1050"/>
    </location>
</feature>
<gene>
    <name evidence="3" type="ORF">OBRU01_06635</name>
</gene>
<dbReference type="STRING" id="104452.A0A0L7LKD8"/>
<reference evidence="3 4" key="1">
    <citation type="journal article" date="2015" name="Genome Biol. Evol.">
        <title>The genome of winter moth (Operophtera brumata) provides a genomic perspective on sexual dimorphism and phenology.</title>
        <authorList>
            <person name="Derks M.F."/>
            <person name="Smit S."/>
            <person name="Salis L."/>
            <person name="Schijlen E."/>
            <person name="Bossers A."/>
            <person name="Mateman C."/>
            <person name="Pijl A.S."/>
            <person name="de Ridder D."/>
            <person name="Groenen M.A."/>
            <person name="Visser M.E."/>
            <person name="Megens H.J."/>
        </authorList>
    </citation>
    <scope>NUCLEOTIDE SEQUENCE [LARGE SCALE GENOMIC DNA]</scope>
    <source>
        <strain evidence="3">WM2013NL</strain>
        <tissue evidence="3">Head and thorax</tissue>
    </source>
</reference>
<keyword evidence="4" id="KW-1185">Reference proteome</keyword>
<proteinExistence type="predicted"/>